<comment type="caution">
    <text evidence="1">The sequence shown here is derived from an EMBL/GenBank/DDBJ whole genome shotgun (WGS) entry which is preliminary data.</text>
</comment>
<sequence length="73" mass="8023">MIALSYTSLKKVLKQSDIRMQSFGTLCEVVRGVVGTHFSLMNINSRVKSSIFGARILGEKGSHECIGKPTHQT</sequence>
<accession>A0AAV4PL93</accession>
<name>A0AAV4PL93_CAEEX</name>
<dbReference type="Proteomes" id="UP001054945">
    <property type="component" value="Unassembled WGS sequence"/>
</dbReference>
<organism evidence="1 2">
    <name type="scientific">Caerostris extrusa</name>
    <name type="common">Bark spider</name>
    <name type="synonym">Caerostris bankana</name>
    <dbReference type="NCBI Taxonomy" id="172846"/>
    <lineage>
        <taxon>Eukaryota</taxon>
        <taxon>Metazoa</taxon>
        <taxon>Ecdysozoa</taxon>
        <taxon>Arthropoda</taxon>
        <taxon>Chelicerata</taxon>
        <taxon>Arachnida</taxon>
        <taxon>Araneae</taxon>
        <taxon>Araneomorphae</taxon>
        <taxon>Entelegynae</taxon>
        <taxon>Araneoidea</taxon>
        <taxon>Araneidae</taxon>
        <taxon>Caerostris</taxon>
    </lineage>
</organism>
<dbReference type="EMBL" id="BPLR01004711">
    <property type="protein sequence ID" value="GIX96921.1"/>
    <property type="molecule type" value="Genomic_DNA"/>
</dbReference>
<reference evidence="1 2" key="1">
    <citation type="submission" date="2021-06" db="EMBL/GenBank/DDBJ databases">
        <title>Caerostris extrusa draft genome.</title>
        <authorList>
            <person name="Kono N."/>
            <person name="Arakawa K."/>
        </authorList>
    </citation>
    <scope>NUCLEOTIDE SEQUENCE [LARGE SCALE GENOMIC DNA]</scope>
</reference>
<keyword evidence="2" id="KW-1185">Reference proteome</keyword>
<evidence type="ECO:0000313" key="2">
    <source>
        <dbReference type="Proteomes" id="UP001054945"/>
    </source>
</evidence>
<gene>
    <name evidence="1" type="ORF">CEXT_711971</name>
</gene>
<dbReference type="AlphaFoldDB" id="A0AAV4PL93"/>
<proteinExistence type="predicted"/>
<protein>
    <submittedName>
        <fullName evidence="1">Uncharacterized protein</fullName>
    </submittedName>
</protein>
<evidence type="ECO:0000313" key="1">
    <source>
        <dbReference type="EMBL" id="GIX96921.1"/>
    </source>
</evidence>